<dbReference type="AlphaFoldDB" id="I3EJU0"/>
<keyword evidence="1" id="KW-1133">Transmembrane helix</keyword>
<dbReference type="VEuPathDB" id="MicrosporidiaDB:NEQG_00257"/>
<accession>I3EJU0</accession>
<evidence type="ECO:0000256" key="1">
    <source>
        <dbReference type="SAM" id="Phobius"/>
    </source>
</evidence>
<dbReference type="HOGENOM" id="CLU_1759299_0_0_1"/>
<name>I3EJU0_NEMP3</name>
<protein>
    <submittedName>
        <fullName evidence="2">Uncharacterized protein</fullName>
    </submittedName>
</protein>
<evidence type="ECO:0000313" key="2">
    <source>
        <dbReference type="EMBL" id="EIJ89487.1"/>
    </source>
</evidence>
<feature type="transmembrane region" description="Helical" evidence="1">
    <location>
        <begin position="129"/>
        <end position="147"/>
    </location>
</feature>
<evidence type="ECO:0000313" key="3">
    <source>
        <dbReference type="Proteomes" id="UP000002872"/>
    </source>
</evidence>
<gene>
    <name evidence="2" type="ORF">NEQG_00257</name>
</gene>
<dbReference type="Proteomes" id="UP000002872">
    <property type="component" value="Unassembled WGS sequence"/>
</dbReference>
<keyword evidence="1" id="KW-0812">Transmembrane</keyword>
<reference evidence="2" key="1">
    <citation type="submission" date="2011-01" db="EMBL/GenBank/DDBJ databases">
        <title>The Genome Sequence of Nematocida parisii strain ERTm3.</title>
        <authorList>
            <consortium name="The Broad Institute Genome Sequencing Platform"/>
            <consortium name="The Broad Institute Genome Sequencing Center for Infectious Disease"/>
            <person name="Cuomo C."/>
            <person name="Troemel E."/>
            <person name="Young S.K."/>
            <person name="Zeng Q."/>
            <person name="Gargeya S."/>
            <person name="Fitzgerald M."/>
            <person name="Haas B."/>
            <person name="Abouelleil A."/>
            <person name="Alvarado L."/>
            <person name="Arachchi H.M."/>
            <person name="Berlin A."/>
            <person name="Chapman S.B."/>
            <person name="Gearin G."/>
            <person name="Goldberg J."/>
            <person name="Griggs A."/>
            <person name="Gujja S."/>
            <person name="Hansen M."/>
            <person name="Heiman D."/>
            <person name="Howarth C."/>
            <person name="Larimer J."/>
            <person name="Lui A."/>
            <person name="MacDonald P.J.P."/>
            <person name="McCowen C."/>
            <person name="Montmayeur A."/>
            <person name="Murphy C."/>
            <person name="Neiman D."/>
            <person name="Pearson M."/>
            <person name="Priest M."/>
            <person name="Roberts A."/>
            <person name="Saif S."/>
            <person name="Shea T."/>
            <person name="Sisk P."/>
            <person name="Stolte C."/>
            <person name="Sykes S."/>
            <person name="Wortman J."/>
            <person name="Nusbaum C."/>
            <person name="Birren B."/>
        </authorList>
    </citation>
    <scope>NUCLEOTIDE SEQUENCE</scope>
    <source>
        <strain evidence="2">ERTm3</strain>
    </source>
</reference>
<sequence length="148" mass="17660">MEFFKDSFYSLIYIQDNNEPTLKIHSIYNLYSIVLHMLEDEYMPDTELYKKKNIARIKEYLNNILNLSMDIVYNITESYVYYDIVYHNHFSINNSKDNVINNYLKSTEYEISIINHLCIQENAIIGLKYLIVIFIIVSIIMSLEYLIG</sequence>
<dbReference type="EMBL" id="GL870876">
    <property type="protein sequence ID" value="EIJ89487.1"/>
    <property type="molecule type" value="Genomic_DNA"/>
</dbReference>
<organism evidence="2 3">
    <name type="scientific">Nematocida parisii (strain ERTm3)</name>
    <name type="common">Nematode killer fungus</name>
    <dbReference type="NCBI Taxonomy" id="935791"/>
    <lineage>
        <taxon>Eukaryota</taxon>
        <taxon>Fungi</taxon>
        <taxon>Fungi incertae sedis</taxon>
        <taxon>Microsporidia</taxon>
        <taxon>Nematocida</taxon>
    </lineage>
</organism>
<dbReference type="InParanoid" id="I3EJU0"/>
<keyword evidence="3" id="KW-1185">Reference proteome</keyword>
<keyword evidence="1" id="KW-0472">Membrane</keyword>
<proteinExistence type="predicted"/>